<dbReference type="EMBL" id="VNKI01000002">
    <property type="protein sequence ID" value="TVX83305.1"/>
    <property type="molecule type" value="Genomic_DNA"/>
</dbReference>
<dbReference type="RefSeq" id="WP_144477897.1">
    <property type="nucleotide sequence ID" value="NZ_VNKI01000002.1"/>
</dbReference>
<comment type="caution">
    <text evidence="1">The sequence shown here is derived from an EMBL/GenBank/DDBJ whole genome shotgun (WGS) entry which is preliminary data.</text>
</comment>
<dbReference type="InterPro" id="IPR036977">
    <property type="entry name" value="DNA_primase_Znf_CHC2"/>
</dbReference>
<dbReference type="GO" id="GO:0008270">
    <property type="term" value="F:zinc ion binding"/>
    <property type="evidence" value="ECO:0007669"/>
    <property type="project" value="InterPro"/>
</dbReference>
<accession>A0A8B5Y3I8</accession>
<dbReference type="GO" id="GO:0006260">
    <property type="term" value="P:DNA replication"/>
    <property type="evidence" value="ECO:0007669"/>
    <property type="project" value="InterPro"/>
</dbReference>
<dbReference type="AlphaFoldDB" id="A0A8B5Y3I8"/>
<dbReference type="GO" id="GO:0003677">
    <property type="term" value="F:DNA binding"/>
    <property type="evidence" value="ECO:0007669"/>
    <property type="project" value="InterPro"/>
</dbReference>
<evidence type="ECO:0000313" key="1">
    <source>
        <dbReference type="EMBL" id="TVX83305.1"/>
    </source>
</evidence>
<evidence type="ECO:0000313" key="2">
    <source>
        <dbReference type="Proteomes" id="UP000317770"/>
    </source>
</evidence>
<organism evidence="1 2">
    <name type="scientific">Peribacillus simplex</name>
    <dbReference type="NCBI Taxonomy" id="1478"/>
    <lineage>
        <taxon>Bacteria</taxon>
        <taxon>Bacillati</taxon>
        <taxon>Bacillota</taxon>
        <taxon>Bacilli</taxon>
        <taxon>Bacillales</taxon>
        <taxon>Bacillaceae</taxon>
        <taxon>Peribacillus</taxon>
    </lineage>
</organism>
<reference evidence="1 2" key="1">
    <citation type="submission" date="2019-07" db="EMBL/GenBank/DDBJ databases">
        <title>Genome assembly of Bacillus simplex strain GGC-P6A.</title>
        <authorList>
            <person name="Jennings M.E."/>
            <person name="Barton H.A."/>
        </authorList>
    </citation>
    <scope>NUCLEOTIDE SEQUENCE [LARGE SCALE GENOMIC DNA]</scope>
    <source>
        <strain evidence="1 2">GGC-P6A</strain>
    </source>
</reference>
<dbReference type="Gene3D" id="3.90.580.10">
    <property type="entry name" value="Zinc finger, CHC2-type domain"/>
    <property type="match status" value="1"/>
</dbReference>
<dbReference type="Proteomes" id="UP000317770">
    <property type="component" value="Unassembled WGS sequence"/>
</dbReference>
<gene>
    <name evidence="1" type="ORF">FQP34_07045</name>
</gene>
<name>A0A8B5Y3I8_9BACI</name>
<sequence>MKMIFDTVEYLSKPYGSEIGAINNHMIQYLPVDVDVAEMAKEVTKGKTFTPAIFKLINGSIKRSKVNWESQQVLALDFDEGLTIEEAKNDTFFKQYAAFFYTTFRHTESHHKFRVVFVLDKPLTRYKDFESLMDSLLARYPQADRACRDGSRLFFGGREAIPFDFSNRLRTSSFAGLNTTPLQDIEGNLDMSCTRVHTKPEASHSVVYANHVELIRNRNIKKLQELLHIKSVTVSNNEVLDYLKKQDLRVLLGIRVEGNFIDIFHEEDNPSASIYQSYRNNGHWLYKCHSTNKSFTGTILHVVQRLLECSVVEAKKFLMELYGIEIYESEAVREFKESIDIYKELLRSDELEEIHPNFYKVFNRYGHLQDLYILLDLAKEFITNDSDPRIVFYHSIRTLAEHFGRSTSATGTRMNFFTLFKVTRKLDESEIPENLLLIQKRNKRENHFQYRSNTYELPMYTYDFFCKIDEMCKIWLEKGCSGRTISYEGIMRTFGRQEADKVFPQDNGKEISELNEEVVSQIHLTTLRLIEYKGWATEKEVLIRIPYYFKGQQEFKIQQFKRCIGEMLDSYDLEIIPSNKKIKEEMGITEGEMSKFSFPKIIRKKLVKDCRPLQVKEYTRLIS</sequence>
<protein>
    <submittedName>
        <fullName evidence="1">Uncharacterized protein</fullName>
    </submittedName>
</protein>
<proteinExistence type="predicted"/>
<dbReference type="SUPFAM" id="SSF57783">
    <property type="entry name" value="Zinc beta-ribbon"/>
    <property type="match status" value="1"/>
</dbReference>